<dbReference type="PANTHER" id="PTHR31570:SF1">
    <property type="entry name" value="HAUS AUGMIN-LIKE COMPLEX SUBUNIT 1"/>
    <property type="match status" value="1"/>
</dbReference>
<dbReference type="Pfam" id="PF25762">
    <property type="entry name" value="HAUS1"/>
    <property type="match status" value="1"/>
</dbReference>
<keyword evidence="3" id="KW-0963">Cytoplasm</keyword>
<dbReference type="GO" id="GO:0005819">
    <property type="term" value="C:spindle"/>
    <property type="evidence" value="ECO:0007669"/>
    <property type="project" value="UniProtKB-SubCell"/>
</dbReference>
<dbReference type="GO" id="GO:0005829">
    <property type="term" value="C:cytosol"/>
    <property type="evidence" value="ECO:0007669"/>
    <property type="project" value="TreeGrafter"/>
</dbReference>
<evidence type="ECO:0000256" key="7">
    <source>
        <dbReference type="ARBA" id="ARBA00023054"/>
    </source>
</evidence>
<evidence type="ECO:0000256" key="8">
    <source>
        <dbReference type="ARBA" id="ARBA00023212"/>
    </source>
</evidence>
<dbReference type="GO" id="GO:0070652">
    <property type="term" value="C:HAUS complex"/>
    <property type="evidence" value="ECO:0007669"/>
    <property type="project" value="InterPro"/>
</dbReference>
<evidence type="ECO:0000256" key="9">
    <source>
        <dbReference type="ARBA" id="ARBA00023306"/>
    </source>
</evidence>
<dbReference type="AlphaFoldDB" id="A0AAE8SU36"/>
<dbReference type="InterPro" id="IPR026243">
    <property type="entry name" value="HAUS1"/>
</dbReference>
<evidence type="ECO:0000256" key="6">
    <source>
        <dbReference type="ARBA" id="ARBA00022776"/>
    </source>
</evidence>
<evidence type="ECO:0000313" key="12">
    <source>
        <dbReference type="Proteomes" id="UP001187682"/>
    </source>
</evidence>
<dbReference type="GO" id="GO:0051225">
    <property type="term" value="P:spindle assembly"/>
    <property type="evidence" value="ECO:0007669"/>
    <property type="project" value="InterPro"/>
</dbReference>
<keyword evidence="5" id="KW-0493">Microtubule</keyword>
<accession>A0AAE8SU36</accession>
<reference evidence="11" key="1">
    <citation type="submission" date="2018-03" db="EMBL/GenBank/DDBJ databases">
        <authorList>
            <person name="Guldener U."/>
        </authorList>
    </citation>
    <scope>NUCLEOTIDE SEQUENCE</scope>
</reference>
<organism evidence="11 12">
    <name type="scientific">Cephalotrichum gorgonifer</name>
    <dbReference type="NCBI Taxonomy" id="2041049"/>
    <lineage>
        <taxon>Eukaryota</taxon>
        <taxon>Fungi</taxon>
        <taxon>Dikarya</taxon>
        <taxon>Ascomycota</taxon>
        <taxon>Pezizomycotina</taxon>
        <taxon>Sordariomycetes</taxon>
        <taxon>Hypocreomycetidae</taxon>
        <taxon>Microascales</taxon>
        <taxon>Microascaceae</taxon>
        <taxon>Cephalotrichum</taxon>
    </lineage>
</organism>
<dbReference type="PANTHER" id="PTHR31570">
    <property type="entry name" value="HAUS AUGMIN-LIKE COMPLEX SUBUNIT 1"/>
    <property type="match status" value="1"/>
</dbReference>
<evidence type="ECO:0000256" key="10">
    <source>
        <dbReference type="SAM" id="Coils"/>
    </source>
</evidence>
<dbReference type="EMBL" id="ONZQ02000005">
    <property type="protein sequence ID" value="SPO01316.1"/>
    <property type="molecule type" value="Genomic_DNA"/>
</dbReference>
<evidence type="ECO:0000256" key="2">
    <source>
        <dbReference type="ARBA" id="ARBA00005479"/>
    </source>
</evidence>
<evidence type="ECO:0000256" key="1">
    <source>
        <dbReference type="ARBA" id="ARBA00004186"/>
    </source>
</evidence>
<comment type="caution">
    <text evidence="11">The sequence shown here is derived from an EMBL/GenBank/DDBJ whole genome shotgun (WGS) entry which is preliminary data.</text>
</comment>
<dbReference type="GO" id="GO:0051301">
    <property type="term" value="P:cell division"/>
    <property type="evidence" value="ECO:0007669"/>
    <property type="project" value="UniProtKB-KW"/>
</dbReference>
<evidence type="ECO:0000313" key="11">
    <source>
        <dbReference type="EMBL" id="SPO01316.1"/>
    </source>
</evidence>
<sequence>MARPPHPTLAHLAAPQAAIFSPSVARIAASTARDWNSVDSWLAAKFHGRTPPSFERNPESLRALLALASLNETADEERDLLARAEADALSELDAAKTRESSPPFAEALLDSVEAGLTREGRVALDAMASIAVTLGVAYPEADQLGQKMVDLQGRAFSLEQTSLRVEVMRRHLEDETNKIQDTLRELQRDQYAPPTDLAKRNLELQRRIRSMAAKLPELRDRVASLPSGASANHITADHLADDEARYLAALAKKRELESQLAAFQDLPSDLDSARSELDALRSELRALTQRRDAIFEGLVEAESPKKRRV</sequence>
<keyword evidence="8" id="KW-0206">Cytoskeleton</keyword>
<proteinExistence type="inferred from homology"/>
<evidence type="ECO:0000256" key="3">
    <source>
        <dbReference type="ARBA" id="ARBA00022490"/>
    </source>
</evidence>
<gene>
    <name evidence="11" type="ORF">DNG_03992</name>
</gene>
<keyword evidence="12" id="KW-1185">Reference proteome</keyword>
<dbReference type="Proteomes" id="UP001187682">
    <property type="component" value="Unassembled WGS sequence"/>
</dbReference>
<dbReference type="GO" id="GO:0005874">
    <property type="term" value="C:microtubule"/>
    <property type="evidence" value="ECO:0007669"/>
    <property type="project" value="UniProtKB-KW"/>
</dbReference>
<evidence type="ECO:0000256" key="4">
    <source>
        <dbReference type="ARBA" id="ARBA00022618"/>
    </source>
</evidence>
<protein>
    <recommendedName>
        <fullName evidence="13">HAUS augmin-like complex subunit 1</fullName>
    </recommendedName>
</protein>
<keyword evidence="9" id="KW-0131">Cell cycle</keyword>
<name>A0AAE8SU36_9PEZI</name>
<keyword evidence="4" id="KW-0132">Cell division</keyword>
<comment type="subcellular location">
    <subcellularLocation>
        <location evidence="1">Cytoplasm</location>
        <location evidence="1">Cytoskeleton</location>
        <location evidence="1">Spindle</location>
    </subcellularLocation>
</comment>
<comment type="similarity">
    <text evidence="2">Belongs to the HAUS1 family.</text>
</comment>
<evidence type="ECO:0008006" key="13">
    <source>
        <dbReference type="Google" id="ProtNLM"/>
    </source>
</evidence>
<keyword evidence="6" id="KW-0498">Mitosis</keyword>
<feature type="coiled-coil region" evidence="10">
    <location>
        <begin position="165"/>
        <end position="290"/>
    </location>
</feature>
<evidence type="ECO:0000256" key="5">
    <source>
        <dbReference type="ARBA" id="ARBA00022701"/>
    </source>
</evidence>
<keyword evidence="7 10" id="KW-0175">Coiled coil</keyword>